<protein>
    <recommendedName>
        <fullName evidence="3">Outer-membrane lipoprotein LolB</fullName>
    </recommendedName>
</protein>
<gene>
    <name evidence="1" type="ORF">OPDIPICF_01344</name>
</gene>
<dbReference type="EMBL" id="CACSIO010000012">
    <property type="protein sequence ID" value="CAA0108425.1"/>
    <property type="molecule type" value="Genomic_DNA"/>
</dbReference>
<proteinExistence type="predicted"/>
<organism evidence="1 2">
    <name type="scientific">BD1-7 clade bacterium</name>
    <dbReference type="NCBI Taxonomy" id="2029982"/>
    <lineage>
        <taxon>Bacteria</taxon>
        <taxon>Pseudomonadati</taxon>
        <taxon>Pseudomonadota</taxon>
        <taxon>Gammaproteobacteria</taxon>
        <taxon>Cellvibrionales</taxon>
        <taxon>Spongiibacteraceae</taxon>
        <taxon>BD1-7 clade</taxon>
    </lineage>
</organism>
<accession>A0A5S9PVH6</accession>
<dbReference type="Pfam" id="PF11659">
    <property type="entry name" value="DUF3261"/>
    <property type="match status" value="1"/>
</dbReference>
<evidence type="ECO:0008006" key="3">
    <source>
        <dbReference type="Google" id="ProtNLM"/>
    </source>
</evidence>
<evidence type="ECO:0000313" key="2">
    <source>
        <dbReference type="Proteomes" id="UP000441399"/>
    </source>
</evidence>
<dbReference type="OrthoDB" id="9893271at2"/>
<evidence type="ECO:0000313" key="1">
    <source>
        <dbReference type="EMBL" id="CAA0108425.1"/>
    </source>
</evidence>
<keyword evidence="2" id="KW-1185">Reference proteome</keyword>
<dbReference type="InterPro" id="IPR021675">
    <property type="entry name" value="DUF3261"/>
</dbReference>
<dbReference type="AlphaFoldDB" id="A0A5S9PVH6"/>
<name>A0A5S9PVH6_9GAMM</name>
<reference evidence="1 2" key="1">
    <citation type="submission" date="2019-11" db="EMBL/GenBank/DDBJ databases">
        <authorList>
            <person name="Holert J."/>
        </authorList>
    </citation>
    <scope>NUCLEOTIDE SEQUENCE [LARGE SCALE GENOMIC DNA]</scope>
    <source>
        <strain evidence="1">SB11_3</strain>
    </source>
</reference>
<sequence length="201" mass="22531">MNFMSTAIDKRFSLRNLPEYCRKTGLVSLVALAALWLTACAGRQLPDIMYIESAADQRRVIQSEVVAKQGSSQQSFLAVVEFTPDHTGIAALTPTGLSLFNAQWVDTTKSPSVQTTLLNTSLTDPNFIIPALMMTYLDSEAIKKLLPPEWSLTAKARLREFYFNGVLIVEIKYPIFEEKPIELTHFDGKDITQKLTIETLQ</sequence>
<dbReference type="Proteomes" id="UP000441399">
    <property type="component" value="Unassembled WGS sequence"/>
</dbReference>